<dbReference type="GO" id="GO:0006952">
    <property type="term" value="P:defense response"/>
    <property type="evidence" value="ECO:0007669"/>
    <property type="project" value="InterPro"/>
</dbReference>
<name>A0AAP0F2B0_9MAGN</name>
<dbReference type="InterPro" id="IPR000008">
    <property type="entry name" value="C2_dom"/>
</dbReference>
<reference evidence="2 3" key="1">
    <citation type="submission" date="2024-01" db="EMBL/GenBank/DDBJ databases">
        <title>Genome assemblies of Stephania.</title>
        <authorList>
            <person name="Yang L."/>
        </authorList>
    </citation>
    <scope>NUCLEOTIDE SEQUENCE [LARGE SCALE GENOMIC DNA]</scope>
    <source>
        <strain evidence="2">QJT</strain>
        <tissue evidence="2">Leaf</tissue>
    </source>
</reference>
<dbReference type="PANTHER" id="PTHR32246">
    <property type="entry name" value="INGRESSION PROTEIN FIC1"/>
    <property type="match status" value="1"/>
</dbReference>
<accession>A0AAP0F2B0</accession>
<evidence type="ECO:0000313" key="3">
    <source>
        <dbReference type="Proteomes" id="UP001417504"/>
    </source>
</evidence>
<dbReference type="Gene3D" id="2.60.40.150">
    <property type="entry name" value="C2 domain"/>
    <property type="match status" value="1"/>
</dbReference>
<feature type="domain" description="C2" evidence="1">
    <location>
        <begin position="1"/>
        <end position="107"/>
    </location>
</feature>
<comment type="caution">
    <text evidence="2">The sequence shown here is derived from an EMBL/GenBank/DDBJ whole genome shotgun (WGS) entry which is preliminary data.</text>
</comment>
<proteinExistence type="predicted"/>
<protein>
    <recommendedName>
        <fullName evidence="1">C2 domain-containing protein</fullName>
    </recommendedName>
</protein>
<gene>
    <name evidence="2" type="ORF">Sjap_020630</name>
</gene>
<evidence type="ECO:0000313" key="2">
    <source>
        <dbReference type="EMBL" id="KAK9103376.1"/>
    </source>
</evidence>
<dbReference type="Pfam" id="PF00168">
    <property type="entry name" value="C2"/>
    <property type="match status" value="1"/>
</dbReference>
<organism evidence="2 3">
    <name type="scientific">Stephania japonica</name>
    <dbReference type="NCBI Taxonomy" id="461633"/>
    <lineage>
        <taxon>Eukaryota</taxon>
        <taxon>Viridiplantae</taxon>
        <taxon>Streptophyta</taxon>
        <taxon>Embryophyta</taxon>
        <taxon>Tracheophyta</taxon>
        <taxon>Spermatophyta</taxon>
        <taxon>Magnoliopsida</taxon>
        <taxon>Ranunculales</taxon>
        <taxon>Menispermaceae</taxon>
        <taxon>Menispermoideae</taxon>
        <taxon>Cissampelideae</taxon>
        <taxon>Stephania</taxon>
    </lineage>
</organism>
<dbReference type="CDD" id="cd04051">
    <property type="entry name" value="C2_SRC2_like"/>
    <property type="match status" value="1"/>
</dbReference>
<evidence type="ECO:0000259" key="1">
    <source>
        <dbReference type="PROSITE" id="PS50004"/>
    </source>
</evidence>
<sequence>MKTLSRSIEITIISAEDLRIHGRPIKNNAFVAVQTASDATRSTSVDTTGGNYPSWNEMLELPLPREAQFVRVEVQCRTSSGTKAVAGAHVPVSDFAGGWIPDGYLTFLSYRLRKLNGERNGIINLSIRVKGKGDVASSMDGTYFSSSSSSSCGGGGGGGGVAIGVPVMWGKESRIN</sequence>
<dbReference type="InterPro" id="IPR035892">
    <property type="entry name" value="C2_domain_sf"/>
</dbReference>
<dbReference type="PROSITE" id="PS50004">
    <property type="entry name" value="C2"/>
    <property type="match status" value="1"/>
</dbReference>
<dbReference type="AlphaFoldDB" id="A0AAP0F2B0"/>
<dbReference type="PANTHER" id="PTHR32246:SF17">
    <property type="entry name" value="BON1-ASSOCIATED PROTEIN 2"/>
    <property type="match status" value="1"/>
</dbReference>
<dbReference type="Proteomes" id="UP001417504">
    <property type="component" value="Unassembled WGS sequence"/>
</dbReference>
<dbReference type="SMART" id="SM00239">
    <property type="entry name" value="C2"/>
    <property type="match status" value="1"/>
</dbReference>
<keyword evidence="3" id="KW-1185">Reference proteome</keyword>
<dbReference type="SUPFAM" id="SSF49562">
    <property type="entry name" value="C2 domain (Calcium/lipid-binding domain, CaLB)"/>
    <property type="match status" value="1"/>
</dbReference>
<dbReference type="EMBL" id="JBBNAE010000008">
    <property type="protein sequence ID" value="KAK9103376.1"/>
    <property type="molecule type" value="Genomic_DNA"/>
</dbReference>
<dbReference type="InterPro" id="IPR044750">
    <property type="entry name" value="C2_SRC2/BAP"/>
</dbReference>